<keyword evidence="4 10" id="KW-0808">Transferase</keyword>
<dbReference type="Pfam" id="PF02885">
    <property type="entry name" value="Glycos_trans_3N"/>
    <property type="match status" value="1"/>
</dbReference>
<feature type="binding site" evidence="10">
    <location>
        <position position="431"/>
    </location>
    <ligand>
        <name>Mg(2+)</name>
        <dbReference type="ChEBI" id="CHEBI:18420"/>
        <label>2</label>
    </ligand>
</feature>
<proteinExistence type="inferred from homology"/>
<gene>
    <name evidence="10" type="primary">trpD</name>
    <name evidence="14" type="ORF">SAMN04488530_11255</name>
</gene>
<feature type="domain" description="Glycosyl transferase family 3 N-terminal" evidence="13">
    <location>
        <begin position="211"/>
        <end position="271"/>
    </location>
</feature>
<name>A0A1M5P2T9_9FIRM</name>
<feature type="binding site" evidence="10">
    <location>
        <begin position="289"/>
        <end position="290"/>
    </location>
    <ligand>
        <name>5-phospho-alpha-D-ribose 1-diphosphate</name>
        <dbReference type="ChEBI" id="CHEBI:58017"/>
    </ligand>
</feature>
<comment type="cofactor">
    <cofactor evidence="10">
        <name>Mg(2+)</name>
        <dbReference type="ChEBI" id="CHEBI:18420"/>
    </cofactor>
    <text evidence="10">Binds 2 magnesium ions per monomer.</text>
</comment>
<keyword evidence="15" id="KW-1185">Reference proteome</keyword>
<dbReference type="GO" id="GO:0000287">
    <property type="term" value="F:magnesium ion binding"/>
    <property type="evidence" value="ECO:0007669"/>
    <property type="project" value="UniProtKB-UniRule"/>
</dbReference>
<dbReference type="Gene3D" id="1.20.970.10">
    <property type="entry name" value="Transferase, Pyrimidine Nucleoside Phosphorylase, Chain C"/>
    <property type="match status" value="1"/>
</dbReference>
<dbReference type="EC" id="2.4.2.18" evidence="10"/>
<feature type="domain" description="Glycosyl transferase family 3" evidence="12">
    <location>
        <begin position="280"/>
        <end position="530"/>
    </location>
</feature>
<organism evidence="14 15">
    <name type="scientific">Asaccharospora irregularis DSM 2635</name>
    <dbReference type="NCBI Taxonomy" id="1121321"/>
    <lineage>
        <taxon>Bacteria</taxon>
        <taxon>Bacillati</taxon>
        <taxon>Bacillota</taxon>
        <taxon>Clostridia</taxon>
        <taxon>Peptostreptococcales</taxon>
        <taxon>Peptostreptococcaceae</taxon>
        <taxon>Asaccharospora</taxon>
    </lineage>
</organism>
<dbReference type="PANTHER" id="PTHR43285">
    <property type="entry name" value="ANTHRANILATE PHOSPHORIBOSYLTRANSFERASE"/>
    <property type="match status" value="1"/>
</dbReference>
<comment type="function">
    <text evidence="10">Catalyzes the transfer of the phosphoribosyl group of 5-phosphorylribose-1-pyrophosphate (PRPP) to anthranilate to yield N-(5'-phosphoribosyl)-anthranilate (PRA).</text>
</comment>
<evidence type="ECO:0000256" key="8">
    <source>
        <dbReference type="ARBA" id="ARBA00052328"/>
    </source>
</evidence>
<feature type="binding site" evidence="10">
    <location>
        <position position="286"/>
    </location>
    <ligand>
        <name>anthranilate</name>
        <dbReference type="ChEBI" id="CHEBI:16567"/>
        <label>1</label>
    </ligand>
</feature>
<feature type="binding site" evidence="10">
    <location>
        <position position="326"/>
    </location>
    <ligand>
        <name>5-phospho-alpha-D-ribose 1-diphosphate</name>
        <dbReference type="ChEBI" id="CHEBI:58017"/>
    </ligand>
</feature>
<feature type="domain" description="Glutamine amidotransferase" evidence="11">
    <location>
        <begin position="3"/>
        <end position="186"/>
    </location>
</feature>
<evidence type="ECO:0000259" key="11">
    <source>
        <dbReference type="Pfam" id="PF00117"/>
    </source>
</evidence>
<dbReference type="Proteomes" id="UP000243255">
    <property type="component" value="Unassembled WGS sequence"/>
</dbReference>
<evidence type="ECO:0000256" key="9">
    <source>
        <dbReference type="ARBA" id="ARBA00061188"/>
    </source>
</evidence>
<evidence type="ECO:0000256" key="4">
    <source>
        <dbReference type="ARBA" id="ARBA00022679"/>
    </source>
</evidence>
<keyword evidence="6" id="KW-0315">Glutamine amidotransferase</keyword>
<dbReference type="UniPathway" id="UPA00035">
    <property type="reaction ID" value="UER00041"/>
</dbReference>
<accession>A0A1M5P2T9</accession>
<dbReference type="CDD" id="cd01743">
    <property type="entry name" value="GATase1_Anthranilate_Synthase"/>
    <property type="match status" value="1"/>
</dbReference>
<evidence type="ECO:0000313" key="15">
    <source>
        <dbReference type="Proteomes" id="UP000243255"/>
    </source>
</evidence>
<feature type="binding site" evidence="10">
    <location>
        <position position="286"/>
    </location>
    <ligand>
        <name>5-phospho-alpha-D-ribose 1-diphosphate</name>
        <dbReference type="ChEBI" id="CHEBI:58017"/>
    </ligand>
</feature>
<dbReference type="InterPro" id="IPR000312">
    <property type="entry name" value="Glycosyl_Trfase_fam3"/>
</dbReference>
<dbReference type="PRINTS" id="PR00097">
    <property type="entry name" value="ANTSNTHASEII"/>
</dbReference>
<dbReference type="InterPro" id="IPR005940">
    <property type="entry name" value="Anthranilate_Pribosyl_Tfrase"/>
</dbReference>
<dbReference type="Gene3D" id="3.40.1030.10">
    <property type="entry name" value="Nucleoside phosphorylase/phosphoribosyltransferase catalytic domain"/>
    <property type="match status" value="1"/>
</dbReference>
<dbReference type="InterPro" id="IPR006221">
    <property type="entry name" value="TrpG/PapA_dom"/>
</dbReference>
<dbReference type="GO" id="GO:0000162">
    <property type="term" value="P:L-tryptophan biosynthetic process"/>
    <property type="evidence" value="ECO:0007669"/>
    <property type="project" value="UniProtKB-UniRule"/>
</dbReference>
<comment type="similarity">
    <text evidence="9">In the C-terminal section; belongs to the anthranilate phosphoribosyltransferase family.</text>
</comment>
<dbReference type="EMBL" id="FQWX01000012">
    <property type="protein sequence ID" value="SHG95493.1"/>
    <property type="molecule type" value="Genomic_DNA"/>
</dbReference>
<comment type="similarity">
    <text evidence="10">Belongs to the anthranilate phosphoribosyltransferase family.</text>
</comment>
<evidence type="ECO:0000256" key="6">
    <source>
        <dbReference type="ARBA" id="ARBA00022962"/>
    </source>
</evidence>
<dbReference type="PROSITE" id="PS51273">
    <property type="entry name" value="GATASE_TYPE_1"/>
    <property type="match status" value="1"/>
</dbReference>
<evidence type="ECO:0000259" key="12">
    <source>
        <dbReference type="Pfam" id="PF00591"/>
    </source>
</evidence>
<evidence type="ECO:0000256" key="7">
    <source>
        <dbReference type="ARBA" id="ARBA00023141"/>
    </source>
</evidence>
<dbReference type="SUPFAM" id="SSF52418">
    <property type="entry name" value="Nucleoside phosphorylase/phosphoribosyltransferase catalytic domain"/>
    <property type="match status" value="1"/>
</dbReference>
<evidence type="ECO:0000259" key="13">
    <source>
        <dbReference type="Pfam" id="PF02885"/>
    </source>
</evidence>
<dbReference type="PRINTS" id="PR00096">
    <property type="entry name" value="GATASE"/>
</dbReference>
<keyword evidence="5 10" id="KW-0822">Tryptophan biosynthesis</keyword>
<feature type="binding site" evidence="10">
    <location>
        <begin position="296"/>
        <end position="299"/>
    </location>
    <ligand>
        <name>5-phospho-alpha-D-ribose 1-diphosphate</name>
        <dbReference type="ChEBI" id="CHEBI:58017"/>
    </ligand>
</feature>
<dbReference type="Gene3D" id="3.40.50.880">
    <property type="match status" value="1"/>
</dbReference>
<dbReference type="PANTHER" id="PTHR43285:SF2">
    <property type="entry name" value="ANTHRANILATE PHOSPHORIBOSYLTRANSFERASE"/>
    <property type="match status" value="1"/>
</dbReference>
<keyword evidence="3 10" id="KW-0328">Glycosyltransferase</keyword>
<dbReference type="STRING" id="1121321.SAMN04488530_11255"/>
<dbReference type="SUPFAM" id="SSF52317">
    <property type="entry name" value="Class I glutamine amidotransferase-like"/>
    <property type="match status" value="1"/>
</dbReference>
<evidence type="ECO:0000313" key="14">
    <source>
        <dbReference type="EMBL" id="SHG95493.1"/>
    </source>
</evidence>
<comment type="catalytic activity">
    <reaction evidence="8 10">
        <text>N-(5-phospho-beta-D-ribosyl)anthranilate + diphosphate = 5-phospho-alpha-D-ribose 1-diphosphate + anthranilate</text>
        <dbReference type="Rhea" id="RHEA:11768"/>
        <dbReference type="ChEBI" id="CHEBI:16567"/>
        <dbReference type="ChEBI" id="CHEBI:18277"/>
        <dbReference type="ChEBI" id="CHEBI:33019"/>
        <dbReference type="ChEBI" id="CHEBI:58017"/>
        <dbReference type="EC" id="2.4.2.18"/>
    </reaction>
</comment>
<keyword evidence="2 10" id="KW-0028">Amino-acid biosynthesis</keyword>
<dbReference type="Pfam" id="PF00591">
    <property type="entry name" value="Glycos_transf_3"/>
    <property type="match status" value="1"/>
</dbReference>
<dbReference type="InterPro" id="IPR017459">
    <property type="entry name" value="Glycosyl_Trfase_fam3_N_dom"/>
</dbReference>
<keyword evidence="10" id="KW-0460">Magnesium</keyword>
<dbReference type="FunFam" id="3.40.1030.10:FF:000002">
    <property type="entry name" value="Anthranilate phosphoribosyltransferase"/>
    <property type="match status" value="1"/>
</dbReference>
<feature type="binding site" evidence="10">
    <location>
        <begin position="314"/>
        <end position="322"/>
    </location>
    <ligand>
        <name>5-phospho-alpha-D-ribose 1-diphosphate</name>
        <dbReference type="ChEBI" id="CHEBI:58017"/>
    </ligand>
</feature>
<evidence type="ECO:0000256" key="3">
    <source>
        <dbReference type="ARBA" id="ARBA00022676"/>
    </source>
</evidence>
<dbReference type="InterPro" id="IPR035902">
    <property type="entry name" value="Nuc_phospho_transferase"/>
</dbReference>
<evidence type="ECO:0000256" key="2">
    <source>
        <dbReference type="ARBA" id="ARBA00022605"/>
    </source>
</evidence>
<evidence type="ECO:0000256" key="10">
    <source>
        <dbReference type="HAMAP-Rule" id="MF_00211"/>
    </source>
</evidence>
<dbReference type="InterPro" id="IPR029062">
    <property type="entry name" value="Class_I_gatase-like"/>
</dbReference>
<comment type="caution">
    <text evidence="10">Lacks conserved residue(s) required for the propagation of feature annotation.</text>
</comment>
<dbReference type="FunFam" id="3.40.50.880:FF:000003">
    <property type="entry name" value="Anthranilate synthase component II"/>
    <property type="match status" value="1"/>
</dbReference>
<comment type="pathway">
    <text evidence="1 10">Amino-acid biosynthesis; L-tryptophan biosynthesis; L-tryptophan from chorismate: step 2/5.</text>
</comment>
<feature type="binding site" evidence="10">
    <location>
        <position position="294"/>
    </location>
    <ligand>
        <name>5-phospho-alpha-D-ribose 1-diphosphate</name>
        <dbReference type="ChEBI" id="CHEBI:58017"/>
    </ligand>
</feature>
<dbReference type="GO" id="GO:0005829">
    <property type="term" value="C:cytosol"/>
    <property type="evidence" value="ECO:0007669"/>
    <property type="project" value="TreeGrafter"/>
</dbReference>
<feature type="binding site" evidence="10">
    <location>
        <position position="372"/>
    </location>
    <ligand>
        <name>anthranilate</name>
        <dbReference type="ChEBI" id="CHEBI:16567"/>
        <label>2</label>
    </ligand>
</feature>
<dbReference type="OrthoDB" id="9806430at2"/>
<protein>
    <recommendedName>
        <fullName evidence="10">Anthranilate phosphoribosyltransferase</fullName>
        <ecNumber evidence="10">2.4.2.18</ecNumber>
    </recommendedName>
</protein>
<dbReference type="PRINTS" id="PR00099">
    <property type="entry name" value="CPSGATASE"/>
</dbReference>
<dbReference type="NCBIfam" id="TIGR01245">
    <property type="entry name" value="trpD"/>
    <property type="match status" value="1"/>
</dbReference>
<keyword evidence="10" id="KW-0479">Metal-binding</keyword>
<dbReference type="NCBIfam" id="NF011201">
    <property type="entry name" value="PRK14607.1"/>
    <property type="match status" value="1"/>
</dbReference>
<feature type="binding site" evidence="10">
    <location>
        <position position="432"/>
    </location>
    <ligand>
        <name>Mg(2+)</name>
        <dbReference type="ChEBI" id="CHEBI:18420"/>
        <label>2</label>
    </ligand>
</feature>
<evidence type="ECO:0000256" key="1">
    <source>
        <dbReference type="ARBA" id="ARBA00004907"/>
    </source>
</evidence>
<dbReference type="Pfam" id="PF00117">
    <property type="entry name" value="GATase"/>
    <property type="match status" value="1"/>
</dbReference>
<reference evidence="14" key="1">
    <citation type="submission" date="2016-11" db="EMBL/GenBank/DDBJ databases">
        <authorList>
            <person name="Jaros S."/>
            <person name="Januszkiewicz K."/>
            <person name="Wedrychowicz H."/>
        </authorList>
    </citation>
    <scope>NUCLEOTIDE SEQUENCE [LARGE SCALE GENOMIC DNA]</scope>
    <source>
        <strain evidence="14">DSM 2635</strain>
    </source>
</reference>
<comment type="subunit">
    <text evidence="10">Homodimer.</text>
</comment>
<dbReference type="InterPro" id="IPR036320">
    <property type="entry name" value="Glycosyl_Trfase_fam3_N_dom_sf"/>
</dbReference>
<sequence>MILLIDNYDSFTYNLYQAIGQLYENIKVVRNDKINIKEIEKLNPKAIIISPGPGFPDSAGVSLEAIRYFSPKIPILGVCLGHQSICQVFGGKVIQAREQLHGKSSEIDIDLKCPIFSGLSDKISVGRYHSLIVDKTTLPSCLSITAKDNFGEIMAVKHNEYPTYGLQFHPESILTDSGMKIIENFISTLSNPIQNNSKKDLDQTNKNGLKKFIFKVIDGENLSQDEAFSAMECIMSGNATDSQISSFITALRMKGETIDEITGFAKVMREKSKKVIHSHPAVDIVGTGGDMANTFNISTTSSFVIAGAGLKVAKHGNRSVSSKSGSADVLEALGVKIKMDPQKASSCLDECGISFLFAPNFHGSMKFAATPRREIGVRSVFNILGPLASPALAEYIILGVYEEDLLEPMARVLMNIGIKGAMIVHGSDGLDEITISDTTKICEIKGEKLIKYELDPRDYGFKLSDKSEVVGGSAYDNSLITLDILNGKTGPTRDIVLLNAGCAIYISGKASTISEGIEMAKKSIDSGAALSKLEELKTFSNSF</sequence>
<evidence type="ECO:0000256" key="5">
    <source>
        <dbReference type="ARBA" id="ARBA00022822"/>
    </source>
</evidence>
<feature type="binding site" evidence="10">
    <location>
        <position position="317"/>
    </location>
    <ligand>
        <name>anthranilate</name>
        <dbReference type="ChEBI" id="CHEBI:16567"/>
        <label>1</label>
    </ligand>
</feature>
<keyword evidence="7 10" id="KW-0057">Aromatic amino acid biosynthesis</keyword>
<feature type="binding site" evidence="10">
    <location>
        <position position="298"/>
    </location>
    <ligand>
        <name>Mg(2+)</name>
        <dbReference type="ChEBI" id="CHEBI:18420"/>
        <label>1</label>
    </ligand>
</feature>
<dbReference type="NCBIfam" id="TIGR00566">
    <property type="entry name" value="trpG_papA"/>
    <property type="match status" value="1"/>
</dbReference>
<dbReference type="SUPFAM" id="SSF47648">
    <property type="entry name" value="Nucleoside phosphorylase/phosphoribosyltransferase N-terminal domain"/>
    <property type="match status" value="1"/>
</dbReference>
<dbReference type="AlphaFoldDB" id="A0A1M5P2T9"/>
<dbReference type="RefSeq" id="WP_073125779.1">
    <property type="nucleotide sequence ID" value="NZ_BAABCH010000099.1"/>
</dbReference>
<dbReference type="HAMAP" id="MF_00211">
    <property type="entry name" value="TrpD"/>
    <property type="match status" value="1"/>
</dbReference>
<dbReference type="GO" id="GO:0004048">
    <property type="term" value="F:anthranilate phosphoribosyltransferase activity"/>
    <property type="evidence" value="ECO:0007669"/>
    <property type="project" value="UniProtKB-UniRule"/>
</dbReference>
<dbReference type="InterPro" id="IPR017926">
    <property type="entry name" value="GATASE"/>
</dbReference>
<feature type="binding site" evidence="10">
    <location>
        <position position="432"/>
    </location>
    <ligand>
        <name>Mg(2+)</name>
        <dbReference type="ChEBI" id="CHEBI:18420"/>
        <label>1</label>
    </ligand>
</feature>